<comment type="caution">
    <text evidence="1">The sequence shown here is derived from an EMBL/GenBank/DDBJ whole genome shotgun (WGS) entry which is preliminary data.</text>
</comment>
<dbReference type="RefSeq" id="WP_020642564.1">
    <property type="nucleotide sequence ID" value="NZ_QHHU01000098.1"/>
</dbReference>
<dbReference type="OrthoDB" id="5502728at2"/>
<reference evidence="1 2" key="1">
    <citation type="submission" date="2018-05" db="EMBL/GenBank/DDBJ databases">
        <title>Evolution of GPA BGCs.</title>
        <authorList>
            <person name="Waglechner N."/>
            <person name="Wright G.D."/>
        </authorList>
    </citation>
    <scope>NUCLEOTIDE SEQUENCE [LARGE SCALE GENOMIC DNA]</scope>
    <source>
        <strain evidence="1 2">DSM 5908</strain>
    </source>
</reference>
<gene>
    <name evidence="1" type="ORF">DMA12_43035</name>
</gene>
<evidence type="ECO:0000313" key="1">
    <source>
        <dbReference type="EMBL" id="RSM35788.1"/>
    </source>
</evidence>
<organism evidence="1 2">
    <name type="scientific">Amycolatopsis balhimycina DSM 5908</name>
    <dbReference type="NCBI Taxonomy" id="1081091"/>
    <lineage>
        <taxon>Bacteria</taxon>
        <taxon>Bacillati</taxon>
        <taxon>Actinomycetota</taxon>
        <taxon>Actinomycetes</taxon>
        <taxon>Pseudonocardiales</taxon>
        <taxon>Pseudonocardiaceae</taxon>
        <taxon>Amycolatopsis</taxon>
    </lineage>
</organism>
<accession>A0A428VY86</accession>
<proteinExistence type="predicted"/>
<name>A0A428VY86_AMYBA</name>
<evidence type="ECO:0000313" key="2">
    <source>
        <dbReference type="Proteomes" id="UP000286716"/>
    </source>
</evidence>
<protein>
    <submittedName>
        <fullName evidence="1">Uncharacterized protein</fullName>
    </submittedName>
</protein>
<sequence length="267" mass="29255">MTQQQLDRAMRAAGDLGTQLVQEALDHAFRGISTSRSRPRPSGFGIEISYRTEPFYPQPLPGIDEEQLIRVRTCASCTLRYAVFGEHRFCPVCGLLSADVVALDALAAETARLDGLGRLPAEVAATLREQGVFTRIWVDTLENLVGVVETMASRVFRASVTDAASLVRGKGNIFQRLDDTADLFADSGHSDVRTMIDAPTWQRLQEAWAARHLFTHNDGLIDAKYLAKVPGSTARPGQRLTITEATCRQAITDTEALCRAIAALTRP</sequence>
<dbReference type="Proteomes" id="UP000286716">
    <property type="component" value="Unassembled WGS sequence"/>
</dbReference>
<dbReference type="AlphaFoldDB" id="A0A428VY86"/>
<keyword evidence="2" id="KW-1185">Reference proteome</keyword>
<dbReference type="EMBL" id="QHHU01000098">
    <property type="protein sequence ID" value="RSM35788.1"/>
    <property type="molecule type" value="Genomic_DNA"/>
</dbReference>